<keyword evidence="6" id="KW-1185">Reference proteome</keyword>
<gene>
    <name evidence="5" type="ORF">FHP08_01100</name>
</gene>
<comment type="similarity">
    <text evidence="1">Belongs to the bacterial solute-binding protein 5 family.</text>
</comment>
<dbReference type="Proteomes" id="UP000321548">
    <property type="component" value="Unassembled WGS sequence"/>
</dbReference>
<organism evidence="5 6">
    <name type="scientific">Zeimonas arvi</name>
    <dbReference type="NCBI Taxonomy" id="2498847"/>
    <lineage>
        <taxon>Bacteria</taxon>
        <taxon>Pseudomonadati</taxon>
        <taxon>Pseudomonadota</taxon>
        <taxon>Betaproteobacteria</taxon>
        <taxon>Burkholderiales</taxon>
        <taxon>Burkholderiaceae</taxon>
        <taxon>Zeimonas</taxon>
    </lineage>
</organism>
<accession>A0A5C8P4S4</accession>
<dbReference type="RefSeq" id="WP_147702459.1">
    <property type="nucleotide sequence ID" value="NZ_VDUY01000001.1"/>
</dbReference>
<evidence type="ECO:0000256" key="2">
    <source>
        <dbReference type="ARBA" id="ARBA00022729"/>
    </source>
</evidence>
<evidence type="ECO:0000313" key="5">
    <source>
        <dbReference type="EMBL" id="TXL68318.1"/>
    </source>
</evidence>
<sequence>MFLKSSSRPLAGVLARATLSLVAAATFAIAAPAVAQQKVLKFVPEADLRSLDPIWTTAYITRNHGYMIYDVLLAVDEKFDVKPQMVDKWEISADKLTYTFTLRDGLKFHDGSPVRSADCIASIERWAKRDVFGQKLGDMTESWTAVDDKTFRLKLKQPFPYVLDALAKPSSNVPFIMPERLARTDAFTQVTEAIGSGPFKFVKEEWVPGSKVVYVKNTDYKPRSEPPSWGSGGKVVKVDRVEWIYIPDSATAAAALNAGEVDWWQQLPPDLIPLLSRNKDVKVENVDPLGSIGLLRFNHLQPPFNNVKLRQAVLAAVNQQDYALAIAGDPKSGKPCASYFTCGTPLANDAGSEALTGKRDIAKARQMVKDSGYKGEKVILMTATDQPIVHSQALVTSELLRSIGINAELAASDWGTLITRRSSKEPIEKGGWSIFHTWFVGPDMVNPALNSPLRGAGEKSWFGWPNDPKLEELRDAWFAAQTPAEQKKMAEELQKRAFETVPYVPTAQFIIPTAYRTNITGIIKSPVTFLWNVEKK</sequence>
<dbReference type="Gene3D" id="3.40.190.10">
    <property type="entry name" value="Periplasmic binding protein-like II"/>
    <property type="match status" value="1"/>
</dbReference>
<dbReference type="OrthoDB" id="9801799at2"/>
<keyword evidence="2 3" id="KW-0732">Signal</keyword>
<dbReference type="PANTHER" id="PTHR30290">
    <property type="entry name" value="PERIPLASMIC BINDING COMPONENT OF ABC TRANSPORTER"/>
    <property type="match status" value="1"/>
</dbReference>
<evidence type="ECO:0000256" key="1">
    <source>
        <dbReference type="ARBA" id="ARBA00005695"/>
    </source>
</evidence>
<dbReference type="GO" id="GO:0015833">
    <property type="term" value="P:peptide transport"/>
    <property type="evidence" value="ECO:0007669"/>
    <property type="project" value="TreeGrafter"/>
</dbReference>
<reference evidence="5 6" key="1">
    <citation type="submission" date="2019-06" db="EMBL/GenBank/DDBJ databases">
        <title>Quisquiliibacterium sp. nov., isolated from a maize field.</title>
        <authorList>
            <person name="Lin S.-Y."/>
            <person name="Tsai C.-F."/>
            <person name="Young C.-C."/>
        </authorList>
    </citation>
    <scope>NUCLEOTIDE SEQUENCE [LARGE SCALE GENOMIC DNA]</scope>
    <source>
        <strain evidence="5 6">CC-CFT501</strain>
    </source>
</reference>
<feature type="chain" id="PRO_5022826260" evidence="3">
    <location>
        <begin position="31"/>
        <end position="536"/>
    </location>
</feature>
<dbReference type="AlphaFoldDB" id="A0A5C8P4S4"/>
<dbReference type="EMBL" id="VDUY01000001">
    <property type="protein sequence ID" value="TXL68318.1"/>
    <property type="molecule type" value="Genomic_DNA"/>
</dbReference>
<evidence type="ECO:0000259" key="4">
    <source>
        <dbReference type="Pfam" id="PF00496"/>
    </source>
</evidence>
<dbReference type="Pfam" id="PF00496">
    <property type="entry name" value="SBP_bac_5"/>
    <property type="match status" value="1"/>
</dbReference>
<dbReference type="InterPro" id="IPR000914">
    <property type="entry name" value="SBP_5_dom"/>
</dbReference>
<proteinExistence type="inferred from homology"/>
<dbReference type="PIRSF" id="PIRSF002741">
    <property type="entry name" value="MppA"/>
    <property type="match status" value="1"/>
</dbReference>
<dbReference type="InterPro" id="IPR039424">
    <property type="entry name" value="SBP_5"/>
</dbReference>
<dbReference type="GO" id="GO:0043190">
    <property type="term" value="C:ATP-binding cassette (ABC) transporter complex"/>
    <property type="evidence" value="ECO:0007669"/>
    <property type="project" value="InterPro"/>
</dbReference>
<dbReference type="PANTHER" id="PTHR30290:SF38">
    <property type="entry name" value="D,D-DIPEPTIDE-BINDING PERIPLASMIC PROTEIN DDPA-RELATED"/>
    <property type="match status" value="1"/>
</dbReference>
<dbReference type="CDD" id="cd08502">
    <property type="entry name" value="PBP2_NikA_DppA_OppA_like_16"/>
    <property type="match status" value="1"/>
</dbReference>
<evidence type="ECO:0000256" key="3">
    <source>
        <dbReference type="SAM" id="SignalP"/>
    </source>
</evidence>
<dbReference type="SUPFAM" id="SSF53850">
    <property type="entry name" value="Periplasmic binding protein-like II"/>
    <property type="match status" value="1"/>
</dbReference>
<protein>
    <submittedName>
        <fullName evidence="5">ABC transporter substrate-binding protein</fullName>
    </submittedName>
</protein>
<comment type="caution">
    <text evidence="5">The sequence shown here is derived from an EMBL/GenBank/DDBJ whole genome shotgun (WGS) entry which is preliminary data.</text>
</comment>
<evidence type="ECO:0000313" key="6">
    <source>
        <dbReference type="Proteomes" id="UP000321548"/>
    </source>
</evidence>
<dbReference type="GO" id="GO:1904680">
    <property type="term" value="F:peptide transmembrane transporter activity"/>
    <property type="evidence" value="ECO:0007669"/>
    <property type="project" value="TreeGrafter"/>
</dbReference>
<dbReference type="InterPro" id="IPR030678">
    <property type="entry name" value="Peptide/Ni-bd"/>
</dbReference>
<dbReference type="Gene3D" id="3.10.105.10">
    <property type="entry name" value="Dipeptide-binding Protein, Domain 3"/>
    <property type="match status" value="1"/>
</dbReference>
<feature type="domain" description="Solute-binding protein family 5" evidence="4">
    <location>
        <begin position="81"/>
        <end position="442"/>
    </location>
</feature>
<feature type="signal peptide" evidence="3">
    <location>
        <begin position="1"/>
        <end position="30"/>
    </location>
</feature>
<dbReference type="Gene3D" id="3.90.76.10">
    <property type="entry name" value="Dipeptide-binding Protein, Domain 1"/>
    <property type="match status" value="1"/>
</dbReference>
<name>A0A5C8P4S4_9BURK</name>
<dbReference type="GO" id="GO:0030288">
    <property type="term" value="C:outer membrane-bounded periplasmic space"/>
    <property type="evidence" value="ECO:0007669"/>
    <property type="project" value="UniProtKB-ARBA"/>
</dbReference>